<feature type="domain" description="ABC transmembrane type-1" evidence="8">
    <location>
        <begin position="125"/>
        <end position="339"/>
    </location>
</feature>
<dbReference type="RefSeq" id="WP_185674478.1">
    <property type="nucleotide sequence ID" value="NZ_JACHVB010000013.1"/>
</dbReference>
<dbReference type="PANTHER" id="PTHR30193">
    <property type="entry name" value="ABC TRANSPORTER PERMEASE PROTEIN"/>
    <property type="match status" value="1"/>
</dbReference>
<dbReference type="PROSITE" id="PS50928">
    <property type="entry name" value="ABC_TM1"/>
    <property type="match status" value="1"/>
</dbReference>
<proteinExistence type="inferred from homology"/>
<reference evidence="9 10" key="1">
    <citation type="submission" date="2020-07" db="EMBL/GenBank/DDBJ databases">
        <authorList>
            <person name="Feng X."/>
        </authorList>
    </citation>
    <scope>NUCLEOTIDE SEQUENCE [LARGE SCALE GENOMIC DNA]</scope>
    <source>
        <strain evidence="9 10">JCM31066</strain>
    </source>
</reference>
<dbReference type="InterPro" id="IPR000515">
    <property type="entry name" value="MetI-like"/>
</dbReference>
<dbReference type="GO" id="GO:0055085">
    <property type="term" value="P:transmembrane transport"/>
    <property type="evidence" value="ECO:0007669"/>
    <property type="project" value="InterPro"/>
</dbReference>
<dbReference type="Pfam" id="PF00528">
    <property type="entry name" value="BPD_transp_1"/>
    <property type="match status" value="1"/>
</dbReference>
<organism evidence="9 10">
    <name type="scientific">Ruficoccus amylovorans</name>
    <dbReference type="NCBI Taxonomy" id="1804625"/>
    <lineage>
        <taxon>Bacteria</taxon>
        <taxon>Pseudomonadati</taxon>
        <taxon>Verrucomicrobiota</taxon>
        <taxon>Opitutia</taxon>
        <taxon>Puniceicoccales</taxon>
        <taxon>Cerasicoccaceae</taxon>
        <taxon>Ruficoccus</taxon>
    </lineage>
</organism>
<comment type="subcellular location">
    <subcellularLocation>
        <location evidence="1 7">Cell membrane</location>
        <topology evidence="1 7">Multi-pass membrane protein</topology>
    </subcellularLocation>
</comment>
<feature type="transmembrane region" description="Helical" evidence="7">
    <location>
        <begin position="220"/>
        <end position="240"/>
    </location>
</feature>
<dbReference type="Proteomes" id="UP000546464">
    <property type="component" value="Unassembled WGS sequence"/>
</dbReference>
<evidence type="ECO:0000256" key="6">
    <source>
        <dbReference type="ARBA" id="ARBA00023136"/>
    </source>
</evidence>
<comment type="similarity">
    <text evidence="7">Belongs to the binding-protein-dependent transport system permease family.</text>
</comment>
<dbReference type="AlphaFoldDB" id="A0A842HCQ5"/>
<evidence type="ECO:0000256" key="3">
    <source>
        <dbReference type="ARBA" id="ARBA00022475"/>
    </source>
</evidence>
<keyword evidence="4 7" id="KW-0812">Transmembrane</keyword>
<evidence type="ECO:0000256" key="1">
    <source>
        <dbReference type="ARBA" id="ARBA00004651"/>
    </source>
</evidence>
<dbReference type="InterPro" id="IPR051393">
    <property type="entry name" value="ABC_transporter_permease"/>
</dbReference>
<evidence type="ECO:0000256" key="7">
    <source>
        <dbReference type="RuleBase" id="RU363032"/>
    </source>
</evidence>
<evidence type="ECO:0000313" key="9">
    <source>
        <dbReference type="EMBL" id="MBC2593476.1"/>
    </source>
</evidence>
<feature type="transmembrane region" description="Helical" evidence="7">
    <location>
        <begin position="321"/>
        <end position="340"/>
    </location>
</feature>
<dbReference type="GO" id="GO:0005886">
    <property type="term" value="C:plasma membrane"/>
    <property type="evidence" value="ECO:0007669"/>
    <property type="project" value="UniProtKB-SubCell"/>
</dbReference>
<keyword evidence="5 7" id="KW-1133">Transmembrane helix</keyword>
<feature type="transmembrane region" description="Helical" evidence="7">
    <location>
        <begin position="159"/>
        <end position="179"/>
    </location>
</feature>
<dbReference type="PANTHER" id="PTHR30193:SF37">
    <property type="entry name" value="INNER MEMBRANE ABC TRANSPORTER PERMEASE PROTEIN YCJO"/>
    <property type="match status" value="1"/>
</dbReference>
<feature type="transmembrane region" description="Helical" evidence="7">
    <location>
        <begin position="12"/>
        <end position="38"/>
    </location>
</feature>
<evidence type="ECO:0000313" key="10">
    <source>
        <dbReference type="Proteomes" id="UP000546464"/>
    </source>
</evidence>
<keyword evidence="10" id="KW-1185">Reference proteome</keyword>
<dbReference type="Gene3D" id="1.10.3720.10">
    <property type="entry name" value="MetI-like"/>
    <property type="match status" value="1"/>
</dbReference>
<feature type="transmembrane region" description="Helical" evidence="7">
    <location>
        <begin position="122"/>
        <end position="147"/>
    </location>
</feature>
<dbReference type="EMBL" id="JACHVB010000013">
    <property type="protein sequence ID" value="MBC2593476.1"/>
    <property type="molecule type" value="Genomic_DNA"/>
</dbReference>
<gene>
    <name evidence="9" type="ORF">H5P28_04300</name>
</gene>
<evidence type="ECO:0000256" key="4">
    <source>
        <dbReference type="ARBA" id="ARBA00022692"/>
    </source>
</evidence>
<keyword evidence="2 7" id="KW-0813">Transport</keyword>
<sequence length="349" mass="39549">MKARPITIFSFLAPNLIGFMIFTLIPIGAALLLSFYAWDLFSPPRFVGADNYLFIIGFRLRENVEPLRGGLLIVMGVLFLVTVWSRKVSGLNHTVRWLLAMAGMACVAAGALQWYEPVNPRFWYYVYNTLFLMIGLPFSMIGSLVLASLLNQKYFGQNFFRLAFFLPSIVSSVGIYLLWKWIFQPDYGLINAALAQIGVFGPRWLESTTWVKPALVMMDFWGRVGGMNMLLYLAALQNINPELYEAADIDGANAWHRFWKITWPMVSPTTFFILVMGIIQGFQSGFDAAYVMTRGGPAGASTTLSYFIYENAFNFFYMGRAAAASWILFAIVLGCTWLNWKLSANRIHY</sequence>
<feature type="transmembrane region" description="Helical" evidence="7">
    <location>
        <begin position="97"/>
        <end position="116"/>
    </location>
</feature>
<feature type="transmembrane region" description="Helical" evidence="7">
    <location>
        <begin position="67"/>
        <end position="85"/>
    </location>
</feature>
<feature type="transmembrane region" description="Helical" evidence="7">
    <location>
        <begin position="261"/>
        <end position="282"/>
    </location>
</feature>
<evidence type="ECO:0000256" key="5">
    <source>
        <dbReference type="ARBA" id="ARBA00022989"/>
    </source>
</evidence>
<accession>A0A842HCQ5</accession>
<protein>
    <submittedName>
        <fullName evidence="9">Sugar ABC transporter permease</fullName>
    </submittedName>
</protein>
<dbReference type="InterPro" id="IPR035906">
    <property type="entry name" value="MetI-like_sf"/>
</dbReference>
<comment type="caution">
    <text evidence="9">The sequence shown here is derived from an EMBL/GenBank/DDBJ whole genome shotgun (WGS) entry which is preliminary data.</text>
</comment>
<keyword evidence="6 7" id="KW-0472">Membrane</keyword>
<dbReference type="CDD" id="cd06261">
    <property type="entry name" value="TM_PBP2"/>
    <property type="match status" value="1"/>
</dbReference>
<evidence type="ECO:0000256" key="2">
    <source>
        <dbReference type="ARBA" id="ARBA00022448"/>
    </source>
</evidence>
<dbReference type="SUPFAM" id="SSF161098">
    <property type="entry name" value="MetI-like"/>
    <property type="match status" value="1"/>
</dbReference>
<keyword evidence="3" id="KW-1003">Cell membrane</keyword>
<name>A0A842HCQ5_9BACT</name>
<evidence type="ECO:0000259" key="8">
    <source>
        <dbReference type="PROSITE" id="PS50928"/>
    </source>
</evidence>